<name>A0AAV4WRN8_CAEEX</name>
<comment type="caution">
    <text evidence="1">The sequence shown here is derived from an EMBL/GenBank/DDBJ whole genome shotgun (WGS) entry which is preliminary data.</text>
</comment>
<gene>
    <name evidence="1" type="primary">AVEN_26020_1</name>
    <name evidence="1" type="ORF">CEXT_809231</name>
</gene>
<dbReference type="AlphaFoldDB" id="A0AAV4WRN8"/>
<proteinExistence type="predicted"/>
<keyword evidence="2" id="KW-1185">Reference proteome</keyword>
<organism evidence="1 2">
    <name type="scientific">Caerostris extrusa</name>
    <name type="common">Bark spider</name>
    <name type="synonym">Caerostris bankana</name>
    <dbReference type="NCBI Taxonomy" id="172846"/>
    <lineage>
        <taxon>Eukaryota</taxon>
        <taxon>Metazoa</taxon>
        <taxon>Ecdysozoa</taxon>
        <taxon>Arthropoda</taxon>
        <taxon>Chelicerata</taxon>
        <taxon>Arachnida</taxon>
        <taxon>Araneae</taxon>
        <taxon>Araneomorphae</taxon>
        <taxon>Entelegynae</taxon>
        <taxon>Araneoidea</taxon>
        <taxon>Araneidae</taxon>
        <taxon>Caerostris</taxon>
    </lineage>
</organism>
<dbReference type="EMBL" id="BPLR01016485">
    <property type="protein sequence ID" value="GIY84198.1"/>
    <property type="molecule type" value="Genomic_DNA"/>
</dbReference>
<evidence type="ECO:0000313" key="2">
    <source>
        <dbReference type="Proteomes" id="UP001054945"/>
    </source>
</evidence>
<protein>
    <submittedName>
        <fullName evidence="1">Uncharacterized protein</fullName>
    </submittedName>
</protein>
<reference evidence="1 2" key="1">
    <citation type="submission" date="2021-06" db="EMBL/GenBank/DDBJ databases">
        <title>Caerostris extrusa draft genome.</title>
        <authorList>
            <person name="Kono N."/>
            <person name="Arakawa K."/>
        </authorList>
    </citation>
    <scope>NUCLEOTIDE SEQUENCE [LARGE SCALE GENOMIC DNA]</scope>
</reference>
<accession>A0AAV4WRN8</accession>
<evidence type="ECO:0000313" key="1">
    <source>
        <dbReference type="EMBL" id="GIY84198.1"/>
    </source>
</evidence>
<sequence>MDKHHVSITSQITKEEIFLMSFPSLNPYVVHHMLSLCSLHELMNLALKELLLNQDFKLKPNFQENLNFSLDFDDPEDIPEDETFTNIETVTNNLEDDITSLWTHQKESPCTPEKSLQELDLDYMSLKWSHKYDAYENYLNEEDTPITNETSNNANQQEDSYTFEILNSKLPKSIWDTDDYHTAKNNDFIKLTKLNNRLDFLNSSSNRVAIGQEALPHSNSQKENNFKQFLCTPRKRKYSMVQDSVKNNDTIISSPILKKSCRIQKGMVSKLSNASNIFTIVFGTSVPYPPSPLRSLPMTQTTSRRLGYEKMPGVKGQTRESYVFLLYNSINSSV</sequence>
<dbReference type="Proteomes" id="UP001054945">
    <property type="component" value="Unassembled WGS sequence"/>
</dbReference>